<accession>A0ABT3PVT1</accession>
<reference evidence="4 5" key="1">
    <citation type="submission" date="2021-11" db="EMBL/GenBank/DDBJ databases">
        <title>Aliifidinibius sp. nov., a new bacterium isolated from saline soil.</title>
        <authorList>
            <person name="Galisteo C."/>
            <person name="De La Haba R."/>
            <person name="Sanchez-Porro C."/>
            <person name="Ventosa A."/>
        </authorList>
    </citation>
    <scope>NUCLEOTIDE SEQUENCE [LARGE SCALE GENOMIC DNA]</scope>
    <source>
        <strain evidence="4 5">KACC 190600</strain>
    </source>
</reference>
<keyword evidence="5" id="KW-1185">Reference proteome</keyword>
<gene>
    <name evidence="4" type="ORF">LQ318_03555</name>
</gene>
<dbReference type="EMBL" id="JAJNDC010000001">
    <property type="protein sequence ID" value="MCW9711971.1"/>
    <property type="molecule type" value="Genomic_DNA"/>
</dbReference>
<feature type="chain" id="PRO_5045721425" evidence="2">
    <location>
        <begin position="23"/>
        <end position="300"/>
    </location>
</feature>
<sequence>MKGKIVLTLLLVTLFVTVTVTAQENSLAADNAEVITEGFQFTEGPYWHADGYLLFSDIPANTIYKWTPGSEDSEVYIKPSGHSNGITETAEGHLLLVQHDGLVSKVNDEKELVTLADSYKGQRLNSPNDVTVASNGTIYFTDPPFGVSDEDKELAFSGVYKLVEGEEPELLFDGFDTPNGVVLNREESKIYVNNTSSGDIMVFERAADGTFEDGEQFANVGASSDTGAADGMVVDEEGRVYSTGPGGIFIFSSDGNQVEKIDLPARATNMEWGGNDFATLFITTPSAVYRLPMNVKGVKK</sequence>
<feature type="signal peptide" evidence="2">
    <location>
        <begin position="1"/>
        <end position="22"/>
    </location>
</feature>
<dbReference type="PANTHER" id="PTHR47572">
    <property type="entry name" value="LIPOPROTEIN-RELATED"/>
    <property type="match status" value="1"/>
</dbReference>
<dbReference type="RefSeq" id="WP_265787583.1">
    <property type="nucleotide sequence ID" value="NZ_BAABRS010000001.1"/>
</dbReference>
<proteinExistence type="predicted"/>
<dbReference type="Proteomes" id="UP001207337">
    <property type="component" value="Unassembled WGS sequence"/>
</dbReference>
<evidence type="ECO:0000259" key="3">
    <source>
        <dbReference type="Pfam" id="PF08450"/>
    </source>
</evidence>
<keyword evidence="2" id="KW-0732">Signal</keyword>
<dbReference type="Gene3D" id="2.120.10.30">
    <property type="entry name" value="TolB, C-terminal domain"/>
    <property type="match status" value="1"/>
</dbReference>
<name>A0ABT3PVT1_9BACT</name>
<evidence type="ECO:0000313" key="5">
    <source>
        <dbReference type="Proteomes" id="UP001207337"/>
    </source>
</evidence>
<organism evidence="4 5">
    <name type="scientific">Fodinibius salicampi</name>
    <dbReference type="NCBI Taxonomy" id="1920655"/>
    <lineage>
        <taxon>Bacteria</taxon>
        <taxon>Pseudomonadati</taxon>
        <taxon>Balneolota</taxon>
        <taxon>Balneolia</taxon>
        <taxon>Balneolales</taxon>
        <taxon>Balneolaceae</taxon>
        <taxon>Fodinibius</taxon>
    </lineage>
</organism>
<dbReference type="PANTHER" id="PTHR47572:SF4">
    <property type="entry name" value="LACTONASE DRP35"/>
    <property type="match status" value="1"/>
</dbReference>
<protein>
    <submittedName>
        <fullName evidence="4">SMP-30/gluconolactonase/LRE family protein</fullName>
    </submittedName>
</protein>
<evidence type="ECO:0000256" key="2">
    <source>
        <dbReference type="SAM" id="SignalP"/>
    </source>
</evidence>
<dbReference type="InterPro" id="IPR051262">
    <property type="entry name" value="SMP-30/CGR1_Lactonase"/>
</dbReference>
<evidence type="ECO:0000313" key="4">
    <source>
        <dbReference type="EMBL" id="MCW9711971.1"/>
    </source>
</evidence>
<dbReference type="InterPro" id="IPR013658">
    <property type="entry name" value="SGL"/>
</dbReference>
<dbReference type="InterPro" id="IPR011042">
    <property type="entry name" value="6-blade_b-propeller_TolB-like"/>
</dbReference>
<dbReference type="Pfam" id="PF08450">
    <property type="entry name" value="SGL"/>
    <property type="match status" value="1"/>
</dbReference>
<comment type="caution">
    <text evidence="4">The sequence shown here is derived from an EMBL/GenBank/DDBJ whole genome shotgun (WGS) entry which is preliminary data.</text>
</comment>
<feature type="domain" description="SMP-30/Gluconolactonase/LRE-like region" evidence="3">
    <location>
        <begin position="41"/>
        <end position="284"/>
    </location>
</feature>
<keyword evidence="1" id="KW-0378">Hydrolase</keyword>
<dbReference type="SUPFAM" id="SSF63829">
    <property type="entry name" value="Calcium-dependent phosphotriesterase"/>
    <property type="match status" value="1"/>
</dbReference>
<evidence type="ECO:0000256" key="1">
    <source>
        <dbReference type="ARBA" id="ARBA00022801"/>
    </source>
</evidence>